<dbReference type="Pfam" id="PF13671">
    <property type="entry name" value="AAA_33"/>
    <property type="match status" value="1"/>
</dbReference>
<organism evidence="1">
    <name type="scientific">Florenciella parvula</name>
    <dbReference type="NCBI Taxonomy" id="236787"/>
    <lineage>
        <taxon>Eukaryota</taxon>
        <taxon>Sar</taxon>
        <taxon>Stramenopiles</taxon>
        <taxon>Ochrophyta</taxon>
        <taxon>Dictyochophyceae</taxon>
        <taxon>Florenciellales</taxon>
        <taxon>Florenciella</taxon>
    </lineage>
</organism>
<dbReference type="Gene3D" id="3.40.50.300">
    <property type="entry name" value="P-loop containing nucleotide triphosphate hydrolases"/>
    <property type="match status" value="1"/>
</dbReference>
<dbReference type="SUPFAM" id="SSF52540">
    <property type="entry name" value="P-loop containing nucleoside triphosphate hydrolases"/>
    <property type="match status" value="1"/>
</dbReference>
<feature type="non-terminal residue" evidence="1">
    <location>
        <position position="111"/>
    </location>
</feature>
<gene>
    <name evidence="1" type="ORF">FPAR1323_LOCUS8041</name>
</gene>
<dbReference type="EMBL" id="HBGT01015028">
    <property type="protein sequence ID" value="CAD9413354.1"/>
    <property type="molecule type" value="Transcribed_RNA"/>
</dbReference>
<dbReference type="InterPro" id="IPR027417">
    <property type="entry name" value="P-loop_NTPase"/>
</dbReference>
<evidence type="ECO:0000313" key="1">
    <source>
        <dbReference type="EMBL" id="CAD9413354.1"/>
    </source>
</evidence>
<proteinExistence type="predicted"/>
<reference evidence="1" key="1">
    <citation type="submission" date="2021-01" db="EMBL/GenBank/DDBJ databases">
        <authorList>
            <person name="Corre E."/>
            <person name="Pelletier E."/>
            <person name="Niang G."/>
            <person name="Scheremetjew M."/>
            <person name="Finn R."/>
            <person name="Kale V."/>
            <person name="Holt S."/>
            <person name="Cochrane G."/>
            <person name="Meng A."/>
            <person name="Brown T."/>
            <person name="Cohen L."/>
        </authorList>
    </citation>
    <scope>NUCLEOTIDE SEQUENCE</scope>
    <source>
        <strain evidence="1">RCC1693</strain>
    </source>
</reference>
<evidence type="ECO:0008006" key="2">
    <source>
        <dbReference type="Google" id="ProtNLM"/>
    </source>
</evidence>
<name>A0A7S2C221_9STRA</name>
<dbReference type="AlphaFoldDB" id="A0A7S2C221"/>
<sequence>MASSSDPTAPLVVMISGPSGSGKTTLATALVAKGAPGSVLLKQDDYFSRYPFIPYEERVDDRYETPEGIDFARLVADTKAAVAAAQTPPAATGEIPRRLVVVEGHLVACNE</sequence>
<accession>A0A7S2C221</accession>
<protein>
    <recommendedName>
        <fullName evidence="2">Phosphoribulokinase/uridine kinase domain-containing protein</fullName>
    </recommendedName>
</protein>